<protein>
    <recommendedName>
        <fullName evidence="8">General transcription and DNA repair factor IIH subunit TFB5</fullName>
    </recommendedName>
</protein>
<reference evidence="9" key="1">
    <citation type="submission" date="2020-05" db="EMBL/GenBank/DDBJ databases">
        <title>WGS assembly of Corymbia citriodora subspecies variegata.</title>
        <authorList>
            <person name="Barry K."/>
            <person name="Hundley H."/>
            <person name="Shu S."/>
            <person name="Jenkins J."/>
            <person name="Grimwood J."/>
            <person name="Baten A."/>
        </authorList>
    </citation>
    <scope>NUCLEOTIDE SEQUENCE</scope>
    <source>
        <strain evidence="9">CV2-018</strain>
    </source>
</reference>
<dbReference type="Gramene" id="rna-gnl|WGS:JABURB|Cocit.L5590.1">
    <property type="protein sequence ID" value="cds-KAF7846018.1"/>
    <property type="gene ID" value="gene-BT93_L5590"/>
</dbReference>
<dbReference type="GO" id="GO:0000439">
    <property type="term" value="C:transcription factor TFIIH core complex"/>
    <property type="evidence" value="ECO:0007669"/>
    <property type="project" value="UniProtKB-UniRule"/>
</dbReference>
<comment type="caution">
    <text evidence="9">The sequence shown here is derived from an EMBL/GenBank/DDBJ whole genome shotgun (WGS) entry which is preliminary data.</text>
</comment>
<dbReference type="EMBL" id="MU096423">
    <property type="protein sequence ID" value="KAF7846018.1"/>
    <property type="molecule type" value="Genomic_DNA"/>
</dbReference>
<evidence type="ECO:0000256" key="7">
    <source>
        <dbReference type="ARBA" id="ARBA00023242"/>
    </source>
</evidence>
<dbReference type="Gene3D" id="3.30.70.1220">
    <property type="entry name" value="TFB5-like"/>
    <property type="match status" value="1"/>
</dbReference>
<dbReference type="InterPro" id="IPR009400">
    <property type="entry name" value="TFIIH_TTDA/Tfb5"/>
</dbReference>
<keyword evidence="7 8" id="KW-0539">Nucleus</keyword>
<comment type="function">
    <text evidence="8">In NER, TFIIH acts by opening DNA around the lesion to allow the excision of the damaged oligonucleotide and its replacement by a new DNA fragment. In transcription, TFIIH has an essential role in transcription initiation. When the pre-initiation complex (PIC) has been established, TFIIH is required for promoter opening and promoter escape.</text>
</comment>
<comment type="subunit">
    <text evidence="8">Component of the 7-subunit TFIIH core complex.</text>
</comment>
<keyword evidence="5 8" id="KW-0804">Transcription</keyword>
<evidence type="ECO:0000256" key="4">
    <source>
        <dbReference type="ARBA" id="ARBA00023015"/>
    </source>
</evidence>
<keyword evidence="4 8" id="KW-0805">Transcription regulation</keyword>
<proteinExistence type="inferred from homology"/>
<sequence>MPKAVKGVLLQCDPPQMAMILKLNRETNQEYVLEEIDERTCLVRENRVEELKSRVKQIMDQAMGATPEDDIDEDSDLE</sequence>
<keyword evidence="3 8" id="KW-0227">DNA damage</keyword>
<evidence type="ECO:0000256" key="1">
    <source>
        <dbReference type="ARBA" id="ARBA00004123"/>
    </source>
</evidence>
<comment type="subcellular location">
    <subcellularLocation>
        <location evidence="1 8">Nucleus</location>
    </subcellularLocation>
</comment>
<evidence type="ECO:0000256" key="5">
    <source>
        <dbReference type="ARBA" id="ARBA00023163"/>
    </source>
</evidence>
<dbReference type="AlphaFoldDB" id="A0A8T0CF08"/>
<name>A0A8T0CF08_CORYI</name>
<evidence type="ECO:0000256" key="3">
    <source>
        <dbReference type="ARBA" id="ARBA00022763"/>
    </source>
</evidence>
<organism evidence="9 10">
    <name type="scientific">Corymbia citriodora subsp. variegata</name>
    <dbReference type="NCBI Taxonomy" id="360336"/>
    <lineage>
        <taxon>Eukaryota</taxon>
        <taxon>Viridiplantae</taxon>
        <taxon>Streptophyta</taxon>
        <taxon>Embryophyta</taxon>
        <taxon>Tracheophyta</taxon>
        <taxon>Spermatophyta</taxon>
        <taxon>Magnoliopsida</taxon>
        <taxon>eudicotyledons</taxon>
        <taxon>Gunneridae</taxon>
        <taxon>Pentapetalae</taxon>
        <taxon>rosids</taxon>
        <taxon>malvids</taxon>
        <taxon>Myrtales</taxon>
        <taxon>Myrtaceae</taxon>
        <taxon>Myrtoideae</taxon>
        <taxon>Eucalypteae</taxon>
        <taxon>Corymbia</taxon>
    </lineage>
</organism>
<gene>
    <name evidence="9" type="ORF">BT93_L5590</name>
</gene>
<dbReference type="Pfam" id="PF06331">
    <property type="entry name" value="Tfb5"/>
    <property type="match status" value="1"/>
</dbReference>
<keyword evidence="6 8" id="KW-0234">DNA repair</keyword>
<dbReference type="InterPro" id="IPR035935">
    <property type="entry name" value="TFB5-like_sf"/>
</dbReference>
<dbReference type="GO" id="GO:0006367">
    <property type="term" value="P:transcription initiation at RNA polymerase II promoter"/>
    <property type="evidence" value="ECO:0007669"/>
    <property type="project" value="UniProtKB-UniRule"/>
</dbReference>
<dbReference type="PANTHER" id="PTHR28580:SF1">
    <property type="entry name" value="GENERAL TRANSCRIPTION FACTOR IIH SUBUNIT 5"/>
    <property type="match status" value="1"/>
</dbReference>
<dbReference type="OrthoDB" id="354at2759"/>
<dbReference type="GO" id="GO:0005675">
    <property type="term" value="C:transcription factor TFIIH holo complex"/>
    <property type="evidence" value="ECO:0007669"/>
    <property type="project" value="TreeGrafter"/>
</dbReference>
<dbReference type="SMART" id="SM01395">
    <property type="entry name" value="Tbf5"/>
    <property type="match status" value="1"/>
</dbReference>
<dbReference type="Proteomes" id="UP000806378">
    <property type="component" value="Unassembled WGS sequence"/>
</dbReference>
<dbReference type="PANTHER" id="PTHR28580">
    <property type="entry name" value="GENERAL TRANSCRIPTION FACTOR IIH SUBUNIT 5"/>
    <property type="match status" value="1"/>
</dbReference>
<evidence type="ECO:0000313" key="9">
    <source>
        <dbReference type="EMBL" id="KAF7846018.1"/>
    </source>
</evidence>
<evidence type="ECO:0000313" key="10">
    <source>
        <dbReference type="Proteomes" id="UP000806378"/>
    </source>
</evidence>
<accession>A0A8T0CF08</accession>
<dbReference type="SUPFAM" id="SSF142897">
    <property type="entry name" value="TFB5-like"/>
    <property type="match status" value="1"/>
</dbReference>
<evidence type="ECO:0000256" key="6">
    <source>
        <dbReference type="ARBA" id="ARBA00023204"/>
    </source>
</evidence>
<comment type="similarity">
    <text evidence="2 8">Belongs to the TFB5 family.</text>
</comment>
<keyword evidence="10" id="KW-1185">Reference proteome</keyword>
<evidence type="ECO:0000256" key="8">
    <source>
        <dbReference type="RuleBase" id="RU368032"/>
    </source>
</evidence>
<evidence type="ECO:0000256" key="2">
    <source>
        <dbReference type="ARBA" id="ARBA00007470"/>
    </source>
</evidence>
<dbReference type="GO" id="GO:0006294">
    <property type="term" value="P:nucleotide-excision repair, preincision complex assembly"/>
    <property type="evidence" value="ECO:0007669"/>
    <property type="project" value="TreeGrafter"/>
</dbReference>